<reference evidence="3" key="1">
    <citation type="journal article" date="2019" name="Int. J. Syst. Evol. Microbiol.">
        <title>The Global Catalogue of Microorganisms (GCM) 10K type strain sequencing project: providing services to taxonomists for standard genome sequencing and annotation.</title>
        <authorList>
            <consortium name="The Broad Institute Genomics Platform"/>
            <consortium name="The Broad Institute Genome Sequencing Center for Infectious Disease"/>
            <person name="Wu L."/>
            <person name="Ma J."/>
        </authorList>
    </citation>
    <scope>NUCLEOTIDE SEQUENCE [LARGE SCALE GENOMIC DNA]</scope>
    <source>
        <strain evidence="3">CGMCC 4.7241</strain>
    </source>
</reference>
<dbReference type="EMBL" id="JBHRZH010000041">
    <property type="protein sequence ID" value="MFC3765637.1"/>
    <property type="molecule type" value="Genomic_DNA"/>
</dbReference>
<dbReference type="InterPro" id="IPR007345">
    <property type="entry name" value="Polysacch_pyruvyl_Trfase"/>
</dbReference>
<gene>
    <name evidence="2" type="ORF">ACFOUW_32715</name>
</gene>
<dbReference type="GO" id="GO:0016740">
    <property type="term" value="F:transferase activity"/>
    <property type="evidence" value="ECO:0007669"/>
    <property type="project" value="UniProtKB-KW"/>
</dbReference>
<feature type="domain" description="Polysaccharide pyruvyl transferase" evidence="1">
    <location>
        <begin position="14"/>
        <end position="339"/>
    </location>
</feature>
<proteinExistence type="predicted"/>
<dbReference type="Pfam" id="PF04230">
    <property type="entry name" value="PS_pyruv_trans"/>
    <property type="match status" value="1"/>
</dbReference>
<protein>
    <submittedName>
        <fullName evidence="2">Polysaccharide pyruvyl transferase family protein</fullName>
    </submittedName>
</protein>
<dbReference type="RefSeq" id="WP_205116494.1">
    <property type="nucleotide sequence ID" value="NZ_JAFBCM010000001.1"/>
</dbReference>
<organism evidence="2 3">
    <name type="scientific">Tenggerimyces flavus</name>
    <dbReference type="NCBI Taxonomy" id="1708749"/>
    <lineage>
        <taxon>Bacteria</taxon>
        <taxon>Bacillati</taxon>
        <taxon>Actinomycetota</taxon>
        <taxon>Actinomycetes</taxon>
        <taxon>Propionibacteriales</taxon>
        <taxon>Nocardioidaceae</taxon>
        <taxon>Tenggerimyces</taxon>
    </lineage>
</organism>
<evidence type="ECO:0000259" key="1">
    <source>
        <dbReference type="Pfam" id="PF04230"/>
    </source>
</evidence>
<keyword evidence="3" id="KW-1185">Reference proteome</keyword>
<accession>A0ABV7YKY2</accession>
<evidence type="ECO:0000313" key="2">
    <source>
        <dbReference type="EMBL" id="MFC3765637.1"/>
    </source>
</evidence>
<dbReference type="Proteomes" id="UP001595699">
    <property type="component" value="Unassembled WGS sequence"/>
</dbReference>
<evidence type="ECO:0000313" key="3">
    <source>
        <dbReference type="Proteomes" id="UP001595699"/>
    </source>
</evidence>
<keyword evidence="2" id="KW-0808">Transferase</keyword>
<sequence>MVQIAVVAGWQTVNIGDVAHSPGTLEAFRRFAPEARLTLWARNIDTGVRRLISRYFPDVEVVDDKLAPDGTPTPAVERLFAEADLLVHGSGPSLVAQAEVAAWRRHAGKPYGFFGITVDPLRPYHATLDRSATMIDALRGDLLTPVERELLHDAAFVYCRDSLTERFLNGQGLPVPELAFGPDATVIFDLADDEHATKILQTYGLVPGRFLCAVPRLRYTPYYRIRGHAPRAEDLRRDAYNEGYVESDLAVLRQGIVDWVRQTGMPALVVPEMTYEVELAEQRLAGTFPEDVAGQVHVLPRFWDVTEASAVYRHAAAVLSMECHSPLLALAEGVPALYLRQPTDTIKGRMCADLDRQVVELASPTATGDVTDWVARTHADLPAARAATDQARARAHDRLREMVAKALEAVAEKVG</sequence>
<comment type="caution">
    <text evidence="2">The sequence shown here is derived from an EMBL/GenBank/DDBJ whole genome shotgun (WGS) entry which is preliminary data.</text>
</comment>
<name>A0ABV7YKY2_9ACTN</name>